<keyword evidence="2" id="KW-1185">Reference proteome</keyword>
<dbReference type="Proteomes" id="UP001057402">
    <property type="component" value="Chromosome 2"/>
</dbReference>
<gene>
    <name evidence="1" type="ORF">MLD38_003239</name>
</gene>
<evidence type="ECO:0000313" key="2">
    <source>
        <dbReference type="Proteomes" id="UP001057402"/>
    </source>
</evidence>
<name>A0ACB9S1G1_9MYRT</name>
<accession>A0ACB9S1G1</accession>
<dbReference type="EMBL" id="CM042881">
    <property type="protein sequence ID" value="KAI4385185.1"/>
    <property type="molecule type" value="Genomic_DNA"/>
</dbReference>
<evidence type="ECO:0000313" key="1">
    <source>
        <dbReference type="EMBL" id="KAI4385185.1"/>
    </source>
</evidence>
<proteinExistence type="predicted"/>
<comment type="caution">
    <text evidence="1">The sequence shown here is derived from an EMBL/GenBank/DDBJ whole genome shotgun (WGS) entry which is preliminary data.</text>
</comment>
<protein>
    <submittedName>
        <fullName evidence="1">Uncharacterized protein</fullName>
    </submittedName>
</protein>
<reference evidence="2" key="1">
    <citation type="journal article" date="2023" name="Front. Plant Sci.">
        <title>Chromosomal-level genome assembly of Melastoma candidum provides insights into trichome evolution.</title>
        <authorList>
            <person name="Zhong Y."/>
            <person name="Wu W."/>
            <person name="Sun C."/>
            <person name="Zou P."/>
            <person name="Liu Y."/>
            <person name="Dai S."/>
            <person name="Zhou R."/>
        </authorList>
    </citation>
    <scope>NUCLEOTIDE SEQUENCE [LARGE SCALE GENOMIC DNA]</scope>
</reference>
<sequence length="242" mass="26929">MSMLLTAGAAATVAGGRLAVNGNLALSPRHGQPTAVSSVRRPPRLPLLGRSKTVGDISLDAVALLAASSSSSSSVVDQGESVSRKTRYHFLVASAKFMLDEEEHFKELLFERLRNFGERNKTRDFWLVVEPKFLEGFPDITRRLRRPATALISTDATWITFMKLRLDRVLCNSYEADSVEEALASNPTQVEFDKPEILFRTHQTGLQECSGILSFRLQEEMSIRGGEMSKEAFKQMIGDDVY</sequence>
<organism evidence="1 2">
    <name type="scientific">Melastoma candidum</name>
    <dbReference type="NCBI Taxonomy" id="119954"/>
    <lineage>
        <taxon>Eukaryota</taxon>
        <taxon>Viridiplantae</taxon>
        <taxon>Streptophyta</taxon>
        <taxon>Embryophyta</taxon>
        <taxon>Tracheophyta</taxon>
        <taxon>Spermatophyta</taxon>
        <taxon>Magnoliopsida</taxon>
        <taxon>eudicotyledons</taxon>
        <taxon>Gunneridae</taxon>
        <taxon>Pentapetalae</taxon>
        <taxon>rosids</taxon>
        <taxon>malvids</taxon>
        <taxon>Myrtales</taxon>
        <taxon>Melastomataceae</taxon>
        <taxon>Melastomatoideae</taxon>
        <taxon>Melastomateae</taxon>
        <taxon>Melastoma</taxon>
    </lineage>
</organism>